<evidence type="ECO:0000313" key="8">
    <source>
        <dbReference type="Proteomes" id="UP001368500"/>
    </source>
</evidence>
<dbReference type="SUPFAM" id="SSF53720">
    <property type="entry name" value="ALDH-like"/>
    <property type="match status" value="1"/>
</dbReference>
<evidence type="ECO:0000256" key="1">
    <source>
        <dbReference type="ARBA" id="ARBA00009986"/>
    </source>
</evidence>
<dbReference type="EMBL" id="JBBUTF010000015">
    <property type="protein sequence ID" value="MEK8027642.1"/>
    <property type="molecule type" value="Genomic_DNA"/>
</dbReference>
<dbReference type="PROSITE" id="PS00687">
    <property type="entry name" value="ALDEHYDE_DEHYDR_GLU"/>
    <property type="match status" value="1"/>
</dbReference>
<comment type="caution">
    <text evidence="7">The sequence shown here is derived from an EMBL/GenBank/DDBJ whole genome shotgun (WGS) entry which is preliminary data.</text>
</comment>
<organism evidence="7 8">
    <name type="scientific">Pseudaquabacterium rugosum</name>
    <dbReference type="NCBI Taxonomy" id="2984194"/>
    <lineage>
        <taxon>Bacteria</taxon>
        <taxon>Pseudomonadati</taxon>
        <taxon>Pseudomonadota</taxon>
        <taxon>Betaproteobacteria</taxon>
        <taxon>Burkholderiales</taxon>
        <taxon>Sphaerotilaceae</taxon>
        <taxon>Pseudaquabacterium</taxon>
    </lineage>
</organism>
<dbReference type="GO" id="GO:0016491">
    <property type="term" value="F:oxidoreductase activity"/>
    <property type="evidence" value="ECO:0007669"/>
    <property type="project" value="UniProtKB-KW"/>
</dbReference>
<keyword evidence="8" id="KW-1185">Reference proteome</keyword>
<sequence length="484" mass="51445">MPDFLNFIHGEFVATGKTFDKRAPVDNRVIGAVHEAGQAEVDAAVAAARAALKGEWGRISVARRVELLHALADEINRRFDDFLAAELADTGKPRSLAAHIDIPRGAANFKVFADLVKNVPTESFEMTTPDGGTAISYALRTPVGVVGVVCPWNLPLLLMTWKVGPALACGNTVVVKPSEETPATATLLGEVMNAVGIPKGVYNVVHGFGPGSAGEMLTRHPDVDAITFTGETRTGEAIMAAAARGVRPVSFELGGKNAAIVFADADLDAAVAGVMRSAFENCGQVCLGTERVYVQRPLFERFVQTLAAKAAALKIGPSDEPGVGLGPLISAEHKRKVLGYYARARADGATVVTGGGEPDMPAHLRDGHWVQPTIWTGLPESSAVIREEIFGPCCHIAPFDTADEAPALANATDYGLATSVWTRDLSTAHRMARGIEVGLCWINSWFLRDLRTPFGGAKASGIGREGGVHSLEFYTELRNVMVKL</sequence>
<dbReference type="Proteomes" id="UP001368500">
    <property type="component" value="Unassembled WGS sequence"/>
</dbReference>
<dbReference type="InterPro" id="IPR016161">
    <property type="entry name" value="Ald_DH/histidinol_DH"/>
</dbReference>
<keyword evidence="3" id="KW-0520">NAD</keyword>
<dbReference type="InterPro" id="IPR015590">
    <property type="entry name" value="Aldehyde_DH_dom"/>
</dbReference>
<feature type="active site" evidence="4">
    <location>
        <position position="252"/>
    </location>
</feature>
<evidence type="ECO:0000256" key="3">
    <source>
        <dbReference type="ARBA" id="ARBA00023027"/>
    </source>
</evidence>
<reference evidence="7 8" key="1">
    <citation type="submission" date="2024-04" db="EMBL/GenBank/DDBJ databases">
        <title>Novel species of the genus Ideonella isolated from streams.</title>
        <authorList>
            <person name="Lu H."/>
        </authorList>
    </citation>
    <scope>NUCLEOTIDE SEQUENCE [LARGE SCALE GENOMIC DNA]</scope>
    <source>
        <strain evidence="7 8">BYS139W</strain>
    </source>
</reference>
<dbReference type="CDD" id="cd07093">
    <property type="entry name" value="ALDH_F8_HMSADH"/>
    <property type="match status" value="1"/>
</dbReference>
<evidence type="ECO:0000256" key="2">
    <source>
        <dbReference type="ARBA" id="ARBA00023002"/>
    </source>
</evidence>
<feature type="domain" description="Aldehyde dehydrogenase" evidence="6">
    <location>
        <begin position="16"/>
        <end position="480"/>
    </location>
</feature>
<dbReference type="InterPro" id="IPR029510">
    <property type="entry name" value="Ald_DH_CS_GLU"/>
</dbReference>
<name>A0ABU9BCM5_9BURK</name>
<dbReference type="PANTHER" id="PTHR43720">
    <property type="entry name" value="2-AMINOMUCONIC SEMIALDEHYDE DEHYDROGENASE"/>
    <property type="match status" value="1"/>
</dbReference>
<comment type="similarity">
    <text evidence="1 5">Belongs to the aldehyde dehydrogenase family.</text>
</comment>
<gene>
    <name evidence="7" type="ORF">AACH11_16885</name>
</gene>
<dbReference type="Pfam" id="PF00171">
    <property type="entry name" value="Aldedh"/>
    <property type="match status" value="1"/>
</dbReference>
<dbReference type="InterPro" id="IPR017628">
    <property type="entry name" value="OHmuconic_semiald_DH"/>
</dbReference>
<protein>
    <submittedName>
        <fullName evidence="7">2-hydroxymuconic semialdehyde dehydrogenase</fullName>
        <ecNumber evidence="7">1.2.1.85</ecNumber>
    </submittedName>
</protein>
<evidence type="ECO:0000256" key="5">
    <source>
        <dbReference type="RuleBase" id="RU003345"/>
    </source>
</evidence>
<dbReference type="PROSITE" id="PS00070">
    <property type="entry name" value="ALDEHYDE_DEHYDR_CYS"/>
    <property type="match status" value="1"/>
</dbReference>
<dbReference type="PANTHER" id="PTHR43720:SF2">
    <property type="entry name" value="2-AMINOMUCONIC SEMIALDEHYDE DEHYDROGENASE"/>
    <property type="match status" value="1"/>
</dbReference>
<dbReference type="EC" id="1.2.1.85" evidence="7"/>
<dbReference type="Gene3D" id="3.40.605.10">
    <property type="entry name" value="Aldehyde Dehydrogenase, Chain A, domain 1"/>
    <property type="match status" value="1"/>
</dbReference>
<dbReference type="InterPro" id="IPR016162">
    <property type="entry name" value="Ald_DH_N"/>
</dbReference>
<evidence type="ECO:0000256" key="4">
    <source>
        <dbReference type="PROSITE-ProRule" id="PRU10007"/>
    </source>
</evidence>
<dbReference type="Gene3D" id="3.40.309.10">
    <property type="entry name" value="Aldehyde Dehydrogenase, Chain A, domain 2"/>
    <property type="match status" value="1"/>
</dbReference>
<keyword evidence="2 5" id="KW-0560">Oxidoreductase</keyword>
<evidence type="ECO:0000259" key="6">
    <source>
        <dbReference type="Pfam" id="PF00171"/>
    </source>
</evidence>
<accession>A0ABU9BCM5</accession>
<evidence type="ECO:0000313" key="7">
    <source>
        <dbReference type="EMBL" id="MEK8027642.1"/>
    </source>
</evidence>
<proteinExistence type="inferred from homology"/>
<dbReference type="InterPro" id="IPR016163">
    <property type="entry name" value="Ald_DH_C"/>
</dbReference>
<dbReference type="NCBIfam" id="TIGR03216">
    <property type="entry name" value="OH_muco_semi_DH"/>
    <property type="match status" value="1"/>
</dbReference>
<dbReference type="RefSeq" id="WP_341375423.1">
    <property type="nucleotide sequence ID" value="NZ_JBBUTF010000015.1"/>
</dbReference>
<dbReference type="InterPro" id="IPR016160">
    <property type="entry name" value="Ald_DH_CS_CYS"/>
</dbReference>